<dbReference type="STRING" id="1095630.A0A2J6SUX5"/>
<dbReference type="Gene3D" id="1.10.10.800">
    <property type="match status" value="1"/>
</dbReference>
<dbReference type="InterPro" id="IPR051411">
    <property type="entry name" value="Polyketide_trans_af380"/>
</dbReference>
<dbReference type="PANTHER" id="PTHR47751">
    <property type="entry name" value="SUPERFAMILY HYDROLASE, PUTATIVE (AFU_ORTHOLOGUE AFUA_2G16580)-RELATED"/>
    <property type="match status" value="1"/>
</dbReference>
<accession>A0A2J6SUX5</accession>
<organism evidence="3 4">
    <name type="scientific">Hyaloscypha bicolor E</name>
    <dbReference type="NCBI Taxonomy" id="1095630"/>
    <lineage>
        <taxon>Eukaryota</taxon>
        <taxon>Fungi</taxon>
        <taxon>Dikarya</taxon>
        <taxon>Ascomycota</taxon>
        <taxon>Pezizomycotina</taxon>
        <taxon>Leotiomycetes</taxon>
        <taxon>Helotiales</taxon>
        <taxon>Hyaloscyphaceae</taxon>
        <taxon>Hyaloscypha</taxon>
        <taxon>Hyaloscypha bicolor</taxon>
    </lineage>
</organism>
<dbReference type="Gene3D" id="3.40.50.1820">
    <property type="entry name" value="alpha/beta hydrolase"/>
    <property type="match status" value="1"/>
</dbReference>
<dbReference type="RefSeq" id="XP_024731474.1">
    <property type="nucleotide sequence ID" value="XM_024885165.1"/>
</dbReference>
<reference evidence="3 4" key="1">
    <citation type="submission" date="2016-04" db="EMBL/GenBank/DDBJ databases">
        <title>A degradative enzymes factory behind the ericoid mycorrhizal symbiosis.</title>
        <authorList>
            <consortium name="DOE Joint Genome Institute"/>
            <person name="Martino E."/>
            <person name="Morin E."/>
            <person name="Grelet G."/>
            <person name="Kuo A."/>
            <person name="Kohler A."/>
            <person name="Daghino S."/>
            <person name="Barry K."/>
            <person name="Choi C."/>
            <person name="Cichocki N."/>
            <person name="Clum A."/>
            <person name="Copeland A."/>
            <person name="Hainaut M."/>
            <person name="Haridas S."/>
            <person name="Labutti K."/>
            <person name="Lindquist E."/>
            <person name="Lipzen A."/>
            <person name="Khouja H.-R."/>
            <person name="Murat C."/>
            <person name="Ohm R."/>
            <person name="Olson A."/>
            <person name="Spatafora J."/>
            <person name="Veneault-Fourrey C."/>
            <person name="Henrissat B."/>
            <person name="Grigoriev I."/>
            <person name="Martin F."/>
            <person name="Perotto S."/>
        </authorList>
    </citation>
    <scope>NUCLEOTIDE SEQUENCE [LARGE SCALE GENOMIC DNA]</scope>
    <source>
        <strain evidence="3 4">E</strain>
    </source>
</reference>
<dbReference type="EMBL" id="KZ613859">
    <property type="protein sequence ID" value="PMD54570.1"/>
    <property type="molecule type" value="Genomic_DNA"/>
</dbReference>
<evidence type="ECO:0000256" key="1">
    <source>
        <dbReference type="ARBA" id="ARBA00029464"/>
    </source>
</evidence>
<dbReference type="InParanoid" id="A0A2J6SUX5"/>
<keyword evidence="4" id="KW-1185">Reference proteome</keyword>
<name>A0A2J6SUX5_9HELO</name>
<dbReference type="InterPro" id="IPR029058">
    <property type="entry name" value="AB_hydrolase_fold"/>
</dbReference>
<dbReference type="SUPFAM" id="SSF53474">
    <property type="entry name" value="alpha/beta-Hydrolases"/>
    <property type="match status" value="1"/>
</dbReference>
<evidence type="ECO:0000259" key="2">
    <source>
        <dbReference type="Pfam" id="PF12146"/>
    </source>
</evidence>
<evidence type="ECO:0000313" key="4">
    <source>
        <dbReference type="Proteomes" id="UP000235371"/>
    </source>
</evidence>
<comment type="similarity">
    <text evidence="1">Belongs to the polyketide transferase af380 family.</text>
</comment>
<dbReference type="OrthoDB" id="2498029at2759"/>
<sequence length="301" mass="33423">MPYYPQDNVEFHTLDGLTLRGWLYPASVPHGPGVIITCGFNMPKDLLAPQIAKWFQRNGVTALVYDNRTICLSDGEPKNDINPHKQVSDCHDAVTFLSKHPLVDPAKITLWGLSLSGAVVLAAAALDPRVAAVVSLAPTAKLNIPPEKQTIILERAIHDRVARVTKDAPPAYLPMVSEEDGTNLAGLPIDAQAVRELERLSPHFKNHFTVQTAYWLVSWSVIDLLPRIRCPVMVVAPELDAINRPEAQKTEVFNLVVTDKRFEVIQGRGHWDWWKGEGEQGLEGVLGSQLEWMRGKLGLKL</sequence>
<dbReference type="GeneID" id="36593242"/>
<gene>
    <name evidence="3" type="ORF">K444DRAFT_646088</name>
</gene>
<proteinExistence type="inferred from homology"/>
<dbReference type="PANTHER" id="PTHR47751:SF2">
    <property type="entry name" value="DLTD N-TERMINAL DOMAIN PROTEIN (AFU_ORTHOLOGUE AFUA_8G00380)-RELATED"/>
    <property type="match status" value="1"/>
</dbReference>
<feature type="domain" description="Serine aminopeptidase S33" evidence="2">
    <location>
        <begin position="45"/>
        <end position="270"/>
    </location>
</feature>
<dbReference type="Proteomes" id="UP000235371">
    <property type="component" value="Unassembled WGS sequence"/>
</dbReference>
<dbReference type="ESTHER" id="9helo-a0a2j6sux5">
    <property type="family name" value="Thiohydrolase"/>
</dbReference>
<protein>
    <submittedName>
        <fullName evidence="3">Peptidase S15</fullName>
    </submittedName>
</protein>
<dbReference type="AlphaFoldDB" id="A0A2J6SUX5"/>
<dbReference type="Pfam" id="PF12146">
    <property type="entry name" value="Hydrolase_4"/>
    <property type="match status" value="1"/>
</dbReference>
<evidence type="ECO:0000313" key="3">
    <source>
        <dbReference type="EMBL" id="PMD54570.1"/>
    </source>
</evidence>
<dbReference type="InterPro" id="IPR022742">
    <property type="entry name" value="Hydrolase_4"/>
</dbReference>